<protein>
    <submittedName>
        <fullName evidence="2">Nitrogenase-associated protein NifO</fullName>
    </submittedName>
</protein>
<dbReference type="Proteomes" id="UP000053051">
    <property type="component" value="Unassembled WGS sequence"/>
</dbReference>
<dbReference type="PANTHER" id="PTHR30041">
    <property type="entry name" value="ARSENATE REDUCTASE"/>
    <property type="match status" value="1"/>
</dbReference>
<dbReference type="PROSITE" id="PS51353">
    <property type="entry name" value="ARSC"/>
    <property type="match status" value="1"/>
</dbReference>
<reference evidence="3" key="2">
    <citation type="submission" date="2016-01" db="EMBL/GenBank/DDBJ databases">
        <title>Diatom-associated endosymboitic cyanobacterium lacks core nitrogen metabolism enzymes.</title>
        <authorList>
            <person name="Hilton J.A."/>
            <person name="Foster R.A."/>
            <person name="Tripp H.J."/>
            <person name="Carter B.J."/>
            <person name="Zehr J.P."/>
            <person name="Villareal T.A."/>
        </authorList>
    </citation>
    <scope>NUCLEOTIDE SEQUENCE [LARGE SCALE GENOMIC DNA]</scope>
    <source>
        <strain evidence="3">HH01</strain>
    </source>
</reference>
<dbReference type="InterPro" id="IPR006503">
    <property type="entry name" value="Nase-assoc"/>
</dbReference>
<dbReference type="OrthoDB" id="9808142at2"/>
<evidence type="ECO:0000256" key="1">
    <source>
        <dbReference type="PROSITE-ProRule" id="PRU01282"/>
    </source>
</evidence>
<dbReference type="EMBL" id="CAIY01000035">
    <property type="protein sequence ID" value="CCH67119.1"/>
    <property type="molecule type" value="Genomic_DNA"/>
</dbReference>
<dbReference type="SUPFAM" id="SSF52833">
    <property type="entry name" value="Thioredoxin-like"/>
    <property type="match status" value="1"/>
</dbReference>
<keyword evidence="3" id="KW-1185">Reference proteome</keyword>
<proteinExistence type="inferred from homology"/>
<gene>
    <name evidence="2" type="ORF">RINTHH_9640</name>
</gene>
<evidence type="ECO:0000313" key="2">
    <source>
        <dbReference type="EMBL" id="CCH67119.1"/>
    </source>
</evidence>
<sequence>MARVIFYGKPNCRNNIKQKTLLTAAGHEVISFNILIEPWTIERLYSFFDNLPVTEWFNKAAPRVQSGEVIPRIIDPQTALLLMIQDPLLIRRPLIEIDDRREAGFEIEKIDAWIGLTSTDDLLCEISKNLKDHDLQGCPHKQVDIQEKVDCKEE</sequence>
<organism evidence="2 3">
    <name type="scientific">Richelia intracellularis HH01</name>
    <dbReference type="NCBI Taxonomy" id="1165094"/>
    <lineage>
        <taxon>Bacteria</taxon>
        <taxon>Bacillati</taxon>
        <taxon>Cyanobacteriota</taxon>
        <taxon>Cyanophyceae</taxon>
        <taxon>Nostocales</taxon>
        <taxon>Nostocaceae</taxon>
        <taxon>Richelia</taxon>
    </lineage>
</organism>
<reference evidence="2 3" key="1">
    <citation type="submission" date="2012-05" db="EMBL/GenBank/DDBJ databases">
        <authorList>
            <person name="Hilton J."/>
        </authorList>
    </citation>
    <scope>NUCLEOTIDE SEQUENCE [LARGE SCALE GENOMIC DNA]</scope>
    <source>
        <strain evidence="2 3">HH01</strain>
    </source>
</reference>
<dbReference type="PANTHER" id="PTHR30041:SF8">
    <property type="entry name" value="PROTEIN YFFB"/>
    <property type="match status" value="1"/>
</dbReference>
<comment type="similarity">
    <text evidence="1">Belongs to the ArsC family.</text>
</comment>
<dbReference type="InterPro" id="IPR006660">
    <property type="entry name" value="Arsenate_reductase-like"/>
</dbReference>
<dbReference type="Pfam" id="PF03960">
    <property type="entry name" value="ArsC"/>
    <property type="match status" value="1"/>
</dbReference>
<dbReference type="Gene3D" id="3.40.30.10">
    <property type="entry name" value="Glutaredoxin"/>
    <property type="match status" value="1"/>
</dbReference>
<comment type="caution">
    <text evidence="2">The sequence shown here is derived from an EMBL/GenBank/DDBJ whole genome shotgun (WGS) entry which is preliminary data.</text>
</comment>
<evidence type="ECO:0000313" key="3">
    <source>
        <dbReference type="Proteomes" id="UP000053051"/>
    </source>
</evidence>
<dbReference type="RefSeq" id="WP_008233281.1">
    <property type="nucleotide sequence ID" value="NZ_CAIY01000035.1"/>
</dbReference>
<dbReference type="InterPro" id="IPR036249">
    <property type="entry name" value="Thioredoxin-like_sf"/>
</dbReference>
<dbReference type="STRING" id="1165094.RINTHH_9640"/>
<dbReference type="NCBIfam" id="TIGR01616">
    <property type="entry name" value="nitro_assoc"/>
    <property type="match status" value="1"/>
</dbReference>
<accession>M1WRW0</accession>
<name>M1WRW0_9NOST</name>
<dbReference type="AlphaFoldDB" id="M1WRW0"/>